<protein>
    <submittedName>
        <fullName evidence="2">Uncharacterized protein</fullName>
    </submittedName>
</protein>
<accession>A0A4P9YJT4</accession>
<evidence type="ECO:0000256" key="1">
    <source>
        <dbReference type="SAM" id="SignalP"/>
    </source>
</evidence>
<keyword evidence="1" id="KW-0732">Signal</keyword>
<evidence type="ECO:0000313" key="2">
    <source>
        <dbReference type="EMBL" id="RKP19362.1"/>
    </source>
</evidence>
<proteinExistence type="predicted"/>
<dbReference type="AlphaFoldDB" id="A0A4P9YJT4"/>
<dbReference type="Proteomes" id="UP000281549">
    <property type="component" value="Unassembled WGS sequence"/>
</dbReference>
<sequence>MPHHNSKRDIGFLLRVTLTILNCWSGFREVEGHYEIDRYCSNLKHNYQVSPDCNKLGFNRLGLKYHRSFQRHSPNMQWICDHEDESWQYQYGRAVIMMNCCGITSYLVLGRIVLSHTVFTYYLFHTLKVIADFSL</sequence>
<feature type="signal peptide" evidence="1">
    <location>
        <begin position="1"/>
        <end position="32"/>
    </location>
</feature>
<reference evidence="3" key="1">
    <citation type="journal article" date="2018" name="Nat. Microbiol.">
        <title>Leveraging single-cell genomics to expand the fungal tree of life.</title>
        <authorList>
            <person name="Ahrendt S.R."/>
            <person name="Quandt C.A."/>
            <person name="Ciobanu D."/>
            <person name="Clum A."/>
            <person name="Salamov A."/>
            <person name="Andreopoulos B."/>
            <person name="Cheng J.F."/>
            <person name="Woyke T."/>
            <person name="Pelin A."/>
            <person name="Henrissat B."/>
            <person name="Reynolds N.K."/>
            <person name="Benny G.L."/>
            <person name="Smith M.E."/>
            <person name="James T.Y."/>
            <person name="Grigoriev I.V."/>
        </authorList>
    </citation>
    <scope>NUCLEOTIDE SEQUENCE [LARGE SCALE GENOMIC DNA]</scope>
    <source>
        <strain evidence="3">CSF55</strain>
    </source>
</reference>
<evidence type="ECO:0000313" key="3">
    <source>
        <dbReference type="Proteomes" id="UP000281549"/>
    </source>
</evidence>
<name>A0A4P9YJT4_ROZAC</name>
<gene>
    <name evidence="2" type="ORF">ROZALSC1DRAFT_22348</name>
</gene>
<feature type="chain" id="PRO_5020815876" evidence="1">
    <location>
        <begin position="33"/>
        <end position="135"/>
    </location>
</feature>
<dbReference type="EMBL" id="ML005238">
    <property type="protein sequence ID" value="RKP19362.1"/>
    <property type="molecule type" value="Genomic_DNA"/>
</dbReference>
<organism evidence="2 3">
    <name type="scientific">Rozella allomycis (strain CSF55)</name>
    <dbReference type="NCBI Taxonomy" id="988480"/>
    <lineage>
        <taxon>Eukaryota</taxon>
        <taxon>Fungi</taxon>
        <taxon>Fungi incertae sedis</taxon>
        <taxon>Cryptomycota</taxon>
        <taxon>Cryptomycota incertae sedis</taxon>
        <taxon>Rozella</taxon>
    </lineage>
</organism>